<comment type="similarity">
    <text evidence="10">Belongs to the PlsX family.</text>
</comment>
<reference evidence="11" key="1">
    <citation type="submission" date="2020-07" db="EMBL/GenBank/DDBJ databases">
        <title>Huge and variable diversity of episymbiotic CPR bacteria and DPANN archaea in groundwater ecosystems.</title>
        <authorList>
            <person name="He C.Y."/>
            <person name="Keren R."/>
            <person name="Whittaker M."/>
            <person name="Farag I.F."/>
            <person name="Doudna J."/>
            <person name="Cate J.H.D."/>
            <person name="Banfield J.F."/>
        </authorList>
    </citation>
    <scope>NUCLEOTIDE SEQUENCE</scope>
    <source>
        <strain evidence="11">NC_groundwater_763_Ag_S-0.2um_68_21</strain>
    </source>
</reference>
<dbReference type="GO" id="GO:0008654">
    <property type="term" value="P:phospholipid biosynthetic process"/>
    <property type="evidence" value="ECO:0007669"/>
    <property type="project" value="UniProtKB-KW"/>
</dbReference>
<dbReference type="PANTHER" id="PTHR30100">
    <property type="entry name" value="FATTY ACID/PHOSPHOLIPID SYNTHESIS PROTEIN PLSX"/>
    <property type="match status" value="1"/>
</dbReference>
<keyword evidence="11" id="KW-0012">Acyltransferase</keyword>
<comment type="subunit">
    <text evidence="9 10">Homodimer. Probably interacts with PlsY.</text>
</comment>
<keyword evidence="2 10" id="KW-0963">Cytoplasm</keyword>
<dbReference type="PANTHER" id="PTHR30100:SF1">
    <property type="entry name" value="PHOSPHATE ACYLTRANSFERASE"/>
    <property type="match status" value="1"/>
</dbReference>
<evidence type="ECO:0000256" key="9">
    <source>
        <dbReference type="ARBA" id="ARBA00046608"/>
    </source>
</evidence>
<dbReference type="GO" id="GO:0043811">
    <property type="term" value="F:phosphate:acyl-[acyl carrier protein] acyltransferase activity"/>
    <property type="evidence" value="ECO:0007669"/>
    <property type="project" value="UniProtKB-UniRule"/>
</dbReference>
<keyword evidence="5 10" id="KW-0443">Lipid metabolism</keyword>
<evidence type="ECO:0000256" key="5">
    <source>
        <dbReference type="ARBA" id="ARBA00023098"/>
    </source>
</evidence>
<dbReference type="EMBL" id="JACPUR010000017">
    <property type="protein sequence ID" value="MBI3127274.1"/>
    <property type="molecule type" value="Genomic_DNA"/>
</dbReference>
<dbReference type="InterPro" id="IPR012281">
    <property type="entry name" value="Phospholipid_synth_PlsX-like"/>
</dbReference>
<keyword evidence="4 10" id="KW-0808">Transferase</keyword>
<dbReference type="InterPro" id="IPR003664">
    <property type="entry name" value="FA_synthesis"/>
</dbReference>
<dbReference type="GO" id="GO:0006633">
    <property type="term" value="P:fatty acid biosynthetic process"/>
    <property type="evidence" value="ECO:0007669"/>
    <property type="project" value="UniProtKB-UniRule"/>
</dbReference>
<comment type="catalytic activity">
    <reaction evidence="1 10">
        <text>a fatty acyl-[ACP] + phosphate = an acyl phosphate + holo-[ACP]</text>
        <dbReference type="Rhea" id="RHEA:42292"/>
        <dbReference type="Rhea" id="RHEA-COMP:9685"/>
        <dbReference type="Rhea" id="RHEA-COMP:14125"/>
        <dbReference type="ChEBI" id="CHEBI:43474"/>
        <dbReference type="ChEBI" id="CHEBI:59918"/>
        <dbReference type="ChEBI" id="CHEBI:64479"/>
        <dbReference type="ChEBI" id="CHEBI:138651"/>
        <dbReference type="EC" id="2.3.1.274"/>
    </reaction>
</comment>
<protein>
    <recommendedName>
        <fullName evidence="8 10">Phosphate acyltransferase</fullName>
        <ecNumber evidence="8 10">2.3.1.274</ecNumber>
    </recommendedName>
    <alternativeName>
        <fullName evidence="10">Acyl-ACP phosphotransacylase</fullName>
    </alternativeName>
    <alternativeName>
        <fullName evidence="10">Acyl-[acyl-carrier-protein]--phosphate acyltransferase</fullName>
    </alternativeName>
    <alternativeName>
        <fullName evidence="10">Phosphate-acyl-ACP acyltransferase</fullName>
    </alternativeName>
</protein>
<comment type="function">
    <text evidence="10">Catalyzes the reversible formation of acyl-phosphate (acyl-PO(4)) from acyl-[acyl-carrier-protein] (acyl-ACP). This enzyme utilizes acyl-ACP as fatty acyl donor, but not acyl-CoA.</text>
</comment>
<dbReference type="PIRSF" id="PIRSF002465">
    <property type="entry name" value="Phsphlp_syn_PlsX"/>
    <property type="match status" value="1"/>
</dbReference>
<dbReference type="Gene3D" id="3.40.718.10">
    <property type="entry name" value="Isopropylmalate Dehydrogenase"/>
    <property type="match status" value="1"/>
</dbReference>
<evidence type="ECO:0000256" key="8">
    <source>
        <dbReference type="ARBA" id="ARBA00024069"/>
    </source>
</evidence>
<sequence length="366" mass="39299">MKIAVDAMGGDYAPAAAVEGAVLAWREFGIETILVGAPARIETELARLDARGLPLEVREATQTIEMGESPSRALKGKPDSSIRVAIRLVKGGEASAVFSAGDTGAAFASALYELQRLKGVIRPAIAALIPTLKGFSVMLDVGANLNPKPQQLFQYGLMGAVYTEAVLGKDRPTVGLLNVGGEDTKGTEALKEAHQLFNLSDLNFVGNVEGNTIFQGIPDVIVCDGFSGNVALKVSESLSEMFTSLLRDEVEHSFRSKIGYMFLQNGIKSMRKRTDYSEYGAAPLLGVGGLCTIGHGRSNPKAVKNAIRTTAEIVKRDLNTKIQAEIDKHLAVQRSGEVGWRLWNQIRTGLFHGSAQESAGKEREEL</sequence>
<evidence type="ECO:0000256" key="10">
    <source>
        <dbReference type="HAMAP-Rule" id="MF_00019"/>
    </source>
</evidence>
<organism evidence="11 12">
    <name type="scientific">Tectimicrobiota bacterium</name>
    <dbReference type="NCBI Taxonomy" id="2528274"/>
    <lineage>
        <taxon>Bacteria</taxon>
        <taxon>Pseudomonadati</taxon>
        <taxon>Nitrospinota/Tectimicrobiota group</taxon>
        <taxon>Candidatus Tectimicrobiota</taxon>
    </lineage>
</organism>
<evidence type="ECO:0000313" key="11">
    <source>
        <dbReference type="EMBL" id="MBI3127274.1"/>
    </source>
</evidence>
<evidence type="ECO:0000256" key="6">
    <source>
        <dbReference type="ARBA" id="ARBA00023209"/>
    </source>
</evidence>
<evidence type="ECO:0000256" key="3">
    <source>
        <dbReference type="ARBA" id="ARBA00022516"/>
    </source>
</evidence>
<comment type="subcellular location">
    <subcellularLocation>
        <location evidence="10">Cytoplasm</location>
    </subcellularLocation>
    <text evidence="10">Associated with the membrane possibly through PlsY.</text>
</comment>
<keyword evidence="7 10" id="KW-1208">Phospholipid metabolism</keyword>
<gene>
    <name evidence="10 11" type="primary">plsX</name>
    <name evidence="11" type="ORF">HYZ11_06690</name>
</gene>
<evidence type="ECO:0000256" key="7">
    <source>
        <dbReference type="ARBA" id="ARBA00023264"/>
    </source>
</evidence>
<name>A0A932HX16_UNCTE</name>
<evidence type="ECO:0000256" key="2">
    <source>
        <dbReference type="ARBA" id="ARBA00022490"/>
    </source>
</evidence>
<evidence type="ECO:0000256" key="4">
    <source>
        <dbReference type="ARBA" id="ARBA00022679"/>
    </source>
</evidence>
<evidence type="ECO:0000256" key="1">
    <source>
        <dbReference type="ARBA" id="ARBA00001232"/>
    </source>
</evidence>
<dbReference type="AlphaFoldDB" id="A0A932HX16"/>
<dbReference type="GO" id="GO:0005737">
    <property type="term" value="C:cytoplasm"/>
    <property type="evidence" value="ECO:0007669"/>
    <property type="project" value="UniProtKB-SubCell"/>
</dbReference>
<evidence type="ECO:0000313" key="12">
    <source>
        <dbReference type="Proteomes" id="UP000782312"/>
    </source>
</evidence>
<dbReference type="NCBIfam" id="TIGR00182">
    <property type="entry name" value="plsX"/>
    <property type="match status" value="1"/>
</dbReference>
<proteinExistence type="inferred from homology"/>
<dbReference type="Proteomes" id="UP000782312">
    <property type="component" value="Unassembled WGS sequence"/>
</dbReference>
<comment type="pathway">
    <text evidence="10">Lipid metabolism; phospholipid metabolism.</text>
</comment>
<dbReference type="SUPFAM" id="SSF53659">
    <property type="entry name" value="Isocitrate/Isopropylmalate dehydrogenase-like"/>
    <property type="match status" value="1"/>
</dbReference>
<dbReference type="Pfam" id="PF02504">
    <property type="entry name" value="FA_synthesis"/>
    <property type="match status" value="1"/>
</dbReference>
<dbReference type="EC" id="2.3.1.274" evidence="8 10"/>
<dbReference type="HAMAP" id="MF_00019">
    <property type="entry name" value="PlsX"/>
    <property type="match status" value="1"/>
</dbReference>
<keyword evidence="3 10" id="KW-0444">Lipid biosynthesis</keyword>
<keyword evidence="6 10" id="KW-0594">Phospholipid biosynthesis</keyword>
<comment type="caution">
    <text evidence="11">The sequence shown here is derived from an EMBL/GenBank/DDBJ whole genome shotgun (WGS) entry which is preliminary data.</text>
</comment>
<accession>A0A932HX16</accession>